<name>A0AAD3TKW3_NEPGR</name>
<keyword evidence="2" id="KW-1185">Reference proteome</keyword>
<proteinExistence type="predicted"/>
<sequence>MFLITSNSFAILRVHENLDAMELEGGFLSRESARTTLGNSSSCAVGPCSLPLSDVDPPCALGSFGAPRYGVLAPCGAICHPIKFHRSAQDCLSSVGVPVDDGPFPGADVELFPPSDGVAPETELAPVIDPNLMLSPIDRILKKYSLGVSKDEEPSASSSVGSSVRAKEKSRKWLGANYGRSGIFRSTAFGPEWKGVSRDWNARFPECCFCLQISGVPSYLVSGVPIFSKMPEWLAME</sequence>
<protein>
    <submittedName>
        <fullName evidence="1">Uncharacterized protein</fullName>
    </submittedName>
</protein>
<dbReference type="EMBL" id="BSYO01000040">
    <property type="protein sequence ID" value="GMH31743.1"/>
    <property type="molecule type" value="Genomic_DNA"/>
</dbReference>
<dbReference type="Proteomes" id="UP001279734">
    <property type="component" value="Unassembled WGS sequence"/>
</dbReference>
<gene>
    <name evidence="1" type="ORF">Nepgr_033587</name>
</gene>
<accession>A0AAD3TKW3</accession>
<evidence type="ECO:0000313" key="1">
    <source>
        <dbReference type="EMBL" id="GMH31743.1"/>
    </source>
</evidence>
<comment type="caution">
    <text evidence="1">The sequence shown here is derived from an EMBL/GenBank/DDBJ whole genome shotgun (WGS) entry which is preliminary data.</text>
</comment>
<reference evidence="1" key="1">
    <citation type="submission" date="2023-05" db="EMBL/GenBank/DDBJ databases">
        <title>Nepenthes gracilis genome sequencing.</title>
        <authorList>
            <person name="Fukushima K."/>
        </authorList>
    </citation>
    <scope>NUCLEOTIDE SEQUENCE</scope>
    <source>
        <strain evidence="1">SING2019-196</strain>
    </source>
</reference>
<dbReference type="AlphaFoldDB" id="A0AAD3TKW3"/>
<organism evidence="1 2">
    <name type="scientific">Nepenthes gracilis</name>
    <name type="common">Slender pitcher plant</name>
    <dbReference type="NCBI Taxonomy" id="150966"/>
    <lineage>
        <taxon>Eukaryota</taxon>
        <taxon>Viridiplantae</taxon>
        <taxon>Streptophyta</taxon>
        <taxon>Embryophyta</taxon>
        <taxon>Tracheophyta</taxon>
        <taxon>Spermatophyta</taxon>
        <taxon>Magnoliopsida</taxon>
        <taxon>eudicotyledons</taxon>
        <taxon>Gunneridae</taxon>
        <taxon>Pentapetalae</taxon>
        <taxon>Caryophyllales</taxon>
        <taxon>Nepenthaceae</taxon>
        <taxon>Nepenthes</taxon>
    </lineage>
</organism>
<evidence type="ECO:0000313" key="2">
    <source>
        <dbReference type="Proteomes" id="UP001279734"/>
    </source>
</evidence>